<evidence type="ECO:0000256" key="1">
    <source>
        <dbReference type="SAM" id="SignalP"/>
    </source>
</evidence>
<organism evidence="3 4">
    <name type="scientific">Rhodococcus ruber</name>
    <dbReference type="NCBI Taxonomy" id="1830"/>
    <lineage>
        <taxon>Bacteria</taxon>
        <taxon>Bacillati</taxon>
        <taxon>Actinomycetota</taxon>
        <taxon>Actinomycetes</taxon>
        <taxon>Mycobacteriales</taxon>
        <taxon>Nocardiaceae</taxon>
        <taxon>Rhodococcus</taxon>
    </lineage>
</organism>
<dbReference type="GO" id="GO:0016787">
    <property type="term" value="F:hydrolase activity"/>
    <property type="evidence" value="ECO:0007669"/>
    <property type="project" value="UniProtKB-KW"/>
</dbReference>
<dbReference type="Pfam" id="PF13472">
    <property type="entry name" value="Lipase_GDSL_2"/>
    <property type="match status" value="1"/>
</dbReference>
<dbReference type="InterPro" id="IPR036514">
    <property type="entry name" value="SGNH_hydro_sf"/>
</dbReference>
<reference evidence="3" key="1">
    <citation type="submission" date="2022-12" db="EMBL/GenBank/DDBJ databases">
        <authorList>
            <person name="Krivoruchko A.V."/>
            <person name="Elkin A."/>
        </authorList>
    </citation>
    <scope>NUCLEOTIDE SEQUENCE</scope>
    <source>
        <strain evidence="3">IEGM 1391</strain>
    </source>
</reference>
<dbReference type="CDD" id="cd01823">
    <property type="entry name" value="SEST_like"/>
    <property type="match status" value="1"/>
</dbReference>
<evidence type="ECO:0000313" key="3">
    <source>
        <dbReference type="EMBL" id="MCZ4517441.1"/>
    </source>
</evidence>
<comment type="caution">
    <text evidence="3">The sequence shown here is derived from an EMBL/GenBank/DDBJ whole genome shotgun (WGS) entry which is preliminary data.</text>
</comment>
<protein>
    <submittedName>
        <fullName evidence="3">SGNH/GDSL hydrolase family protein</fullName>
    </submittedName>
</protein>
<dbReference type="RefSeq" id="WP_269602047.1">
    <property type="nucleotide sequence ID" value="NZ_JAPWIJ010000001.1"/>
</dbReference>
<evidence type="ECO:0000313" key="4">
    <source>
        <dbReference type="Proteomes" id="UP001081071"/>
    </source>
</evidence>
<keyword evidence="3" id="KW-0378">Hydrolase</keyword>
<feature type="chain" id="PRO_5046036095" evidence="1">
    <location>
        <begin position="20"/>
        <end position="296"/>
    </location>
</feature>
<dbReference type="Proteomes" id="UP001081071">
    <property type="component" value="Unassembled WGS sequence"/>
</dbReference>
<feature type="signal peptide" evidence="1">
    <location>
        <begin position="1"/>
        <end position="19"/>
    </location>
</feature>
<sequence>MRIQGIVAGVAAAACVLTACTTEPPAPTASAPASLDYASLDYVALGDSAASGPRIPDQVGAPGCQQSDSNYPHVLAEELAVASFIDVTCSGAITENIVSTPQGTSSGEVPVQLDALSADTDLVTITIGGNDIGLVSTAVGCLTFTASSATNVCKDRLTAGGVDTVAAAIAEKAPNWGAMLDAVAERAPDARILVVGYGTYLPDGGCFPTQPMLPEDADYIQGSITAMNEALRTQAGEHAAEFVDTEALSVGHDVCVAPDQRYFEGVVPQNPAAPLHPTAAGMAAIGDAVAEAVRAG</sequence>
<feature type="domain" description="SGNH hydrolase-type esterase" evidence="2">
    <location>
        <begin position="44"/>
        <end position="284"/>
    </location>
</feature>
<evidence type="ECO:0000259" key="2">
    <source>
        <dbReference type="Pfam" id="PF13472"/>
    </source>
</evidence>
<proteinExistence type="predicted"/>
<gene>
    <name evidence="3" type="ORF">O4220_02865</name>
</gene>
<dbReference type="SUPFAM" id="SSF52266">
    <property type="entry name" value="SGNH hydrolase"/>
    <property type="match status" value="1"/>
</dbReference>
<dbReference type="PANTHER" id="PTHR37981">
    <property type="entry name" value="LIPASE 2"/>
    <property type="match status" value="1"/>
</dbReference>
<dbReference type="PANTHER" id="PTHR37981:SF1">
    <property type="entry name" value="SGNH HYDROLASE-TYPE ESTERASE DOMAIN-CONTAINING PROTEIN"/>
    <property type="match status" value="1"/>
</dbReference>
<dbReference type="InterPro" id="IPR037460">
    <property type="entry name" value="SEST-like"/>
</dbReference>
<accession>A0ABT4MCG6</accession>
<dbReference type="PROSITE" id="PS51257">
    <property type="entry name" value="PROKAR_LIPOPROTEIN"/>
    <property type="match status" value="1"/>
</dbReference>
<keyword evidence="4" id="KW-1185">Reference proteome</keyword>
<keyword evidence="1" id="KW-0732">Signal</keyword>
<name>A0ABT4MCG6_9NOCA</name>
<dbReference type="InterPro" id="IPR013830">
    <property type="entry name" value="SGNH_hydro"/>
</dbReference>
<dbReference type="Gene3D" id="3.40.50.1110">
    <property type="entry name" value="SGNH hydrolase"/>
    <property type="match status" value="1"/>
</dbReference>
<dbReference type="EMBL" id="JAPWIJ010000001">
    <property type="protein sequence ID" value="MCZ4517441.1"/>
    <property type="molecule type" value="Genomic_DNA"/>
</dbReference>